<evidence type="ECO:0000313" key="1">
    <source>
        <dbReference type="EMBL" id="GGG32817.1"/>
    </source>
</evidence>
<reference evidence="1" key="1">
    <citation type="journal article" date="2014" name="Int. J. Syst. Evol. Microbiol.">
        <title>Complete genome sequence of Corynebacterium casei LMG S-19264T (=DSM 44701T), isolated from a smear-ripened cheese.</title>
        <authorList>
            <consortium name="US DOE Joint Genome Institute (JGI-PGF)"/>
            <person name="Walter F."/>
            <person name="Albersmeier A."/>
            <person name="Kalinowski J."/>
            <person name="Ruckert C."/>
        </authorList>
    </citation>
    <scope>NUCLEOTIDE SEQUENCE</scope>
    <source>
        <strain evidence="1">CGMCC 1.15760</strain>
    </source>
</reference>
<gene>
    <name evidence="1" type="ORF">GCM10007425_29340</name>
</gene>
<dbReference type="EMBL" id="BMJT01000013">
    <property type="protein sequence ID" value="GGG32817.1"/>
    <property type="molecule type" value="Genomic_DNA"/>
</dbReference>
<proteinExistence type="predicted"/>
<protein>
    <submittedName>
        <fullName evidence="1">Uncharacterized protein</fullName>
    </submittedName>
</protein>
<dbReference type="Proteomes" id="UP000616608">
    <property type="component" value="Unassembled WGS sequence"/>
</dbReference>
<reference evidence="1" key="2">
    <citation type="submission" date="2020-09" db="EMBL/GenBank/DDBJ databases">
        <authorList>
            <person name="Sun Q."/>
            <person name="Zhou Y."/>
        </authorList>
    </citation>
    <scope>NUCLEOTIDE SEQUENCE</scope>
    <source>
        <strain evidence="1">CGMCC 1.15760</strain>
    </source>
</reference>
<name>A0A917LJL8_9BACI</name>
<comment type="caution">
    <text evidence="1">The sequence shown here is derived from an EMBL/GenBank/DDBJ whole genome shotgun (WGS) entry which is preliminary data.</text>
</comment>
<sequence>MKSIVLDTFIESKEVANCRMPMIVIYDKPLDHPHYFVGRLFDLDTPTCWLVKALTLTEVIEKVPSHFTRMNRHPADDKNIVCTYL</sequence>
<accession>A0A917LJL8</accession>
<dbReference type="RefSeq" id="WP_188615822.1">
    <property type="nucleotide sequence ID" value="NZ_BMJT01000013.1"/>
</dbReference>
<organism evidence="1 2">
    <name type="scientific">Lysinibacillus alkalisoli</name>
    <dbReference type="NCBI Taxonomy" id="1911548"/>
    <lineage>
        <taxon>Bacteria</taxon>
        <taxon>Bacillati</taxon>
        <taxon>Bacillota</taxon>
        <taxon>Bacilli</taxon>
        <taxon>Bacillales</taxon>
        <taxon>Bacillaceae</taxon>
        <taxon>Lysinibacillus</taxon>
    </lineage>
</organism>
<evidence type="ECO:0000313" key="2">
    <source>
        <dbReference type="Proteomes" id="UP000616608"/>
    </source>
</evidence>
<keyword evidence="2" id="KW-1185">Reference proteome</keyword>
<dbReference type="AlphaFoldDB" id="A0A917LJL8"/>